<gene>
    <name evidence="2" type="ORF">D0962_23400</name>
</gene>
<evidence type="ECO:0000313" key="3">
    <source>
        <dbReference type="Proteomes" id="UP000473574"/>
    </source>
</evidence>
<dbReference type="Proteomes" id="UP000473574">
    <property type="component" value="Unassembled WGS sequence"/>
</dbReference>
<sequence length="179" mass="20597">MTKPVTLSSLLEKVRAECRRIYHENNDVLVSTLTTRLNVAIKPLREENLSLRQQLVELKEEVRGLKASQAPSRDLDLEELRQQYKDLNANFERIWRILLNQYPDIENEFKIAAASTQRLATILNQFRQLKPNSPEGYHLADVTNTMNKLSGMLETFNRQLPADELGIGSGIPKRSRELP</sequence>
<name>A0A6M0SBH1_9CYAN</name>
<dbReference type="AlphaFoldDB" id="A0A6M0SBH1"/>
<evidence type="ECO:0000313" key="2">
    <source>
        <dbReference type="EMBL" id="NEZ65666.1"/>
    </source>
</evidence>
<dbReference type="RefSeq" id="WP_163666940.1">
    <property type="nucleotide sequence ID" value="NZ_QZCE01000002.1"/>
</dbReference>
<accession>A0A6M0SBH1</accession>
<proteinExistence type="predicted"/>
<keyword evidence="1" id="KW-0175">Coiled coil</keyword>
<evidence type="ECO:0000256" key="1">
    <source>
        <dbReference type="SAM" id="Coils"/>
    </source>
</evidence>
<reference evidence="2 3" key="1">
    <citation type="journal article" date="2020" name="Microb. Ecol.">
        <title>Ecogenomics of the Marine Benthic Filamentous Cyanobacterium Adonisia.</title>
        <authorList>
            <person name="Walter J.M."/>
            <person name="Coutinho F.H."/>
            <person name="Leomil L."/>
            <person name="Hargreaves P.I."/>
            <person name="Campeao M.E."/>
            <person name="Vieira V.V."/>
            <person name="Silva B.S."/>
            <person name="Fistarol G.O."/>
            <person name="Salomon P.S."/>
            <person name="Sawabe T."/>
            <person name="Mino S."/>
            <person name="Hosokawa M."/>
            <person name="Miyashita H."/>
            <person name="Maruyama F."/>
            <person name="van Verk M.C."/>
            <person name="Dutilh B.E."/>
            <person name="Thompson C.C."/>
            <person name="Thompson F.L."/>
        </authorList>
    </citation>
    <scope>NUCLEOTIDE SEQUENCE [LARGE SCALE GENOMIC DNA]</scope>
    <source>
        <strain evidence="2 3">CCMR0082</strain>
    </source>
</reference>
<dbReference type="EMBL" id="QZCE01000002">
    <property type="protein sequence ID" value="NEZ65666.1"/>
    <property type="molecule type" value="Genomic_DNA"/>
</dbReference>
<protein>
    <submittedName>
        <fullName evidence="2">Uncharacterized protein</fullName>
    </submittedName>
</protein>
<feature type="coiled-coil region" evidence="1">
    <location>
        <begin position="41"/>
        <end position="68"/>
    </location>
</feature>
<comment type="caution">
    <text evidence="2">The sequence shown here is derived from an EMBL/GenBank/DDBJ whole genome shotgun (WGS) entry which is preliminary data.</text>
</comment>
<organism evidence="2 3">
    <name type="scientific">Adonisia turfae CCMR0082</name>
    <dbReference type="NCBI Taxonomy" id="2304604"/>
    <lineage>
        <taxon>Bacteria</taxon>
        <taxon>Bacillati</taxon>
        <taxon>Cyanobacteriota</taxon>
        <taxon>Adonisia</taxon>
        <taxon>Adonisia turfae</taxon>
    </lineage>
</organism>